<comment type="similarity">
    <text evidence="3">Belongs to the Nudix hydrolase family.</text>
</comment>
<dbReference type="Pfam" id="PF00293">
    <property type="entry name" value="NUDIX"/>
    <property type="match status" value="1"/>
</dbReference>
<dbReference type="PROSITE" id="PS00893">
    <property type="entry name" value="NUDIX_BOX"/>
    <property type="match status" value="1"/>
</dbReference>
<evidence type="ECO:0000313" key="6">
    <source>
        <dbReference type="Proteomes" id="UP000547209"/>
    </source>
</evidence>
<evidence type="ECO:0000256" key="2">
    <source>
        <dbReference type="ARBA" id="ARBA00022801"/>
    </source>
</evidence>
<evidence type="ECO:0000313" key="5">
    <source>
        <dbReference type="EMBL" id="MBB6671020.1"/>
    </source>
</evidence>
<dbReference type="PANTHER" id="PTHR43046:SF15">
    <property type="entry name" value="MUTT_NUDIX FAMILY PROTEIN"/>
    <property type="match status" value="1"/>
</dbReference>
<feature type="domain" description="Nudix hydrolase" evidence="4">
    <location>
        <begin position="23"/>
        <end position="156"/>
    </location>
</feature>
<dbReference type="InterPro" id="IPR020476">
    <property type="entry name" value="Nudix_hydrolase"/>
</dbReference>
<keyword evidence="6" id="KW-1185">Reference proteome</keyword>
<dbReference type="InterPro" id="IPR000086">
    <property type="entry name" value="NUDIX_hydrolase_dom"/>
</dbReference>
<evidence type="ECO:0000256" key="1">
    <source>
        <dbReference type="ARBA" id="ARBA00001946"/>
    </source>
</evidence>
<dbReference type="GO" id="GO:0016787">
    <property type="term" value="F:hydrolase activity"/>
    <property type="evidence" value="ECO:0007669"/>
    <property type="project" value="UniProtKB-KW"/>
</dbReference>
<dbReference type="CDD" id="cd02883">
    <property type="entry name" value="NUDIX_Hydrolase"/>
    <property type="match status" value="1"/>
</dbReference>
<name>A0A7X0VEH2_9BACL</name>
<dbReference type="PANTHER" id="PTHR43046">
    <property type="entry name" value="GDP-MANNOSE MANNOSYL HYDROLASE"/>
    <property type="match status" value="1"/>
</dbReference>
<dbReference type="InterPro" id="IPR015797">
    <property type="entry name" value="NUDIX_hydrolase-like_dom_sf"/>
</dbReference>
<organism evidence="5 6">
    <name type="scientific">Cohnella nanjingensis</name>
    <dbReference type="NCBI Taxonomy" id="1387779"/>
    <lineage>
        <taxon>Bacteria</taxon>
        <taxon>Bacillati</taxon>
        <taxon>Bacillota</taxon>
        <taxon>Bacilli</taxon>
        <taxon>Bacillales</taxon>
        <taxon>Paenibacillaceae</taxon>
        <taxon>Cohnella</taxon>
    </lineage>
</organism>
<comment type="cofactor">
    <cofactor evidence="1">
        <name>Mg(2+)</name>
        <dbReference type="ChEBI" id="CHEBI:18420"/>
    </cofactor>
</comment>
<dbReference type="PRINTS" id="PR00502">
    <property type="entry name" value="NUDIXFAMILY"/>
</dbReference>
<keyword evidence="2 3" id="KW-0378">Hydrolase</keyword>
<dbReference type="SUPFAM" id="SSF55811">
    <property type="entry name" value="Nudix"/>
    <property type="match status" value="1"/>
</dbReference>
<protein>
    <submittedName>
        <fullName evidence="5">NUDIX domain-containing protein</fullName>
    </submittedName>
</protein>
<reference evidence="5 6" key="1">
    <citation type="submission" date="2020-08" db="EMBL/GenBank/DDBJ databases">
        <title>Cohnella phylogeny.</title>
        <authorList>
            <person name="Dunlap C."/>
        </authorList>
    </citation>
    <scope>NUCLEOTIDE SEQUENCE [LARGE SCALE GENOMIC DNA]</scope>
    <source>
        <strain evidence="5 6">DSM 28246</strain>
    </source>
</reference>
<dbReference type="AlphaFoldDB" id="A0A7X0VEH2"/>
<dbReference type="Proteomes" id="UP000547209">
    <property type="component" value="Unassembled WGS sequence"/>
</dbReference>
<dbReference type="Gene3D" id="3.90.79.10">
    <property type="entry name" value="Nucleoside Triphosphate Pyrophosphohydrolase"/>
    <property type="match status" value="1"/>
</dbReference>
<sequence length="179" mass="20751">MRLIRRITDSDFYGGVPTYLNFVSRQASRGVLTRESSQIAMMQWSHPPLYKLPGGGVEAGEDEETAFLREIKEETGFDAEIVLELGYIEEHKARNRYMQRSHCFIAKASDSAEAPALTDKEILLGMRLRWMTIEEALLRLRELQRRSEDYSTRFMLARDLTIVEQAAQCLQERESDWGR</sequence>
<accession>A0A7X0VEH2</accession>
<dbReference type="EMBL" id="JACJVP010000014">
    <property type="protein sequence ID" value="MBB6671020.1"/>
    <property type="molecule type" value="Genomic_DNA"/>
</dbReference>
<evidence type="ECO:0000259" key="4">
    <source>
        <dbReference type="PROSITE" id="PS51462"/>
    </source>
</evidence>
<dbReference type="PROSITE" id="PS51462">
    <property type="entry name" value="NUDIX"/>
    <property type="match status" value="1"/>
</dbReference>
<comment type="caution">
    <text evidence="5">The sequence shown here is derived from an EMBL/GenBank/DDBJ whole genome shotgun (WGS) entry which is preliminary data.</text>
</comment>
<evidence type="ECO:0000256" key="3">
    <source>
        <dbReference type="RuleBase" id="RU003476"/>
    </source>
</evidence>
<dbReference type="InterPro" id="IPR020084">
    <property type="entry name" value="NUDIX_hydrolase_CS"/>
</dbReference>
<proteinExistence type="inferred from homology"/>
<gene>
    <name evidence="5" type="ORF">H7C19_10000</name>
</gene>